<gene>
    <name evidence="2" type="ORF">PCYB_041420</name>
</gene>
<feature type="region of interest" description="Disordered" evidence="1">
    <location>
        <begin position="437"/>
        <end position="502"/>
    </location>
</feature>
<feature type="compositionally biased region" description="Basic and acidic residues" evidence="1">
    <location>
        <begin position="448"/>
        <end position="502"/>
    </location>
</feature>
<keyword evidence="3" id="KW-1185">Reference proteome</keyword>
<dbReference type="RefSeq" id="XP_004225341.1">
    <property type="nucleotide sequence ID" value="XM_004225293.1"/>
</dbReference>
<feature type="region of interest" description="Disordered" evidence="1">
    <location>
        <begin position="835"/>
        <end position="872"/>
    </location>
</feature>
<dbReference type="eggNOG" id="ENOG502QXRQ">
    <property type="taxonomic scope" value="Eukaryota"/>
</dbReference>
<feature type="region of interest" description="Disordered" evidence="1">
    <location>
        <begin position="778"/>
        <end position="820"/>
    </location>
</feature>
<proteinExistence type="predicted"/>
<dbReference type="OrthoDB" id="383142at2759"/>
<dbReference type="KEGG" id="pcy:PCYB_041420"/>
<name>K6USJ8_PLACD</name>
<feature type="non-terminal residue" evidence="2">
    <location>
        <position position="1"/>
    </location>
</feature>
<dbReference type="AlphaFoldDB" id="K6USJ8"/>
<organism evidence="2 3">
    <name type="scientific">Plasmodium cynomolgi (strain B)</name>
    <dbReference type="NCBI Taxonomy" id="1120755"/>
    <lineage>
        <taxon>Eukaryota</taxon>
        <taxon>Sar</taxon>
        <taxon>Alveolata</taxon>
        <taxon>Apicomplexa</taxon>
        <taxon>Aconoidasida</taxon>
        <taxon>Haemosporida</taxon>
        <taxon>Plasmodiidae</taxon>
        <taxon>Plasmodium</taxon>
        <taxon>Plasmodium (Plasmodium)</taxon>
    </lineage>
</organism>
<evidence type="ECO:0000313" key="3">
    <source>
        <dbReference type="Proteomes" id="UP000006319"/>
    </source>
</evidence>
<dbReference type="EMBL" id="DF157096">
    <property type="protein sequence ID" value="GAB64940.1"/>
    <property type="molecule type" value="Genomic_DNA"/>
</dbReference>
<dbReference type="Proteomes" id="UP000006319">
    <property type="component" value="Chromosome 4"/>
</dbReference>
<reference evidence="2 3" key="1">
    <citation type="journal article" date="2012" name="Nat. Genet.">
        <title>Plasmodium cynomolgi genome sequences provide insight into Plasmodium vivax and the monkey malaria clade.</title>
        <authorList>
            <person name="Tachibana S."/>
            <person name="Sullivan S.A."/>
            <person name="Kawai S."/>
            <person name="Nakamura S."/>
            <person name="Kim H.R."/>
            <person name="Goto N."/>
            <person name="Arisue N."/>
            <person name="Palacpac N.M.Q."/>
            <person name="Honma H."/>
            <person name="Yagi M."/>
            <person name="Tougan T."/>
            <person name="Katakai Y."/>
            <person name="Kaneko O."/>
            <person name="Mita T."/>
            <person name="Kita K."/>
            <person name="Yasutomi Y."/>
            <person name="Sutton P.L."/>
            <person name="Shakhbatyan R."/>
            <person name="Horii T."/>
            <person name="Yasunaga T."/>
            <person name="Barnwell J.W."/>
            <person name="Escalante A.A."/>
            <person name="Carlton J.M."/>
            <person name="Tanabe K."/>
        </authorList>
    </citation>
    <scope>NUCLEOTIDE SEQUENCE [LARGE SCALE GENOMIC DNA]</scope>
    <source>
        <strain evidence="2 3">B</strain>
    </source>
</reference>
<evidence type="ECO:0000313" key="2">
    <source>
        <dbReference type="EMBL" id="GAB64940.1"/>
    </source>
</evidence>
<feature type="compositionally biased region" description="Polar residues" evidence="1">
    <location>
        <begin position="674"/>
        <end position="688"/>
    </location>
</feature>
<dbReference type="VEuPathDB" id="PlasmoDB:PCYB_041420"/>
<feature type="region of interest" description="Disordered" evidence="1">
    <location>
        <begin position="668"/>
        <end position="689"/>
    </location>
</feature>
<dbReference type="GeneID" id="14695778"/>
<protein>
    <submittedName>
        <fullName evidence="2">Uncharacterized protein</fullName>
    </submittedName>
</protein>
<accession>K6USJ8</accession>
<sequence>HLLKRTIQNFHNVRHLLGRNDPVYADLARVFSQKLQAREDETLHRLEEDESNGPNSRYDQVEYLPSEHIQRGNDTLDIVDLMHLFNFYTSIEWHRFNFLILILRCIIRMGSMANTNQEMCAKFLKSCVNLRIEIKKFLKSQKGGSIFRLHKETIHWGKFNHLGLIPNRVPSIRVSPYEVKRLSRRSSPRWGYSSKGMYNTIKSWKRRGKNALILLPTSGRRIHHFEETYAKWIKRKFKLEMEVCNGLIEQCAYLVLGGWGQLNGAHMKCVDVKCVDVKCVKMLRRGGLYLNGGDSLKAQLTDYINAKCEYLPPDELLTAVDYLTKAREEAKRGTKVDPKARTTKLTRAITRISQHLCSAIQKGTNEYTVEEVCKVLSLCARNRHYDENLLDGITAFIVDNLDQVSSRRLTRVAINMHDKLGYTRNELLLAIVNRYSPPRRRGASRGGTRWERSGMTRGKRTEKTSMDKTEKTSMDKTEKTSMDKTEKTSRDKTEKTSMDKTDKPWRGKIHAMRQEGNPPPETLPRRNFQNVKISQLLRFVTVLIKNDIHLDEEWTDYFLSLIKGKFTYISRGDFPLLCYAMLHMQSREIILNFFNPSSRYHIYKYFPMDELAKSLRLTPLIQIVLLLSMHIHRHNRRTFFCFFFNVLKKFCLQSDIPHESAQEEECSHGGAFTGMSSSPHVENDQSGKNVKPELSVYVHNLNVYERGNNNKYDKKKKQHVQNQIAKIPIPTCEQMKEEIIPFIKLTPPDYQLDVILDETDELSSNHGGKTTRVYTVTTPGGAAPPNQQNSVKENCPPRVTSPRGGESTHRGDSLGDTNHPHLVVTCNTVATAGAWRDTPAKGLPRQPPLRENNLPSDSGGRTESPLREPPMKKQTYHESDYFENVANARNVLWAIQIVLLHLAEEHPNGCLEDGSGRRCLSSRLNELTLSQLSLLHRTYALCCSYIDSSLSEQRSLNNERVVSSSRFHKQVLSILAQVVWKEKEAEQQSIGGASVM</sequence>
<dbReference type="OMA" id="PFQVDIC"/>
<evidence type="ECO:0000256" key="1">
    <source>
        <dbReference type="SAM" id="MobiDB-lite"/>
    </source>
</evidence>